<protein>
    <recommendedName>
        <fullName evidence="9">AP-1 complex subunit gamma</fullName>
    </recommendedName>
</protein>
<dbReference type="InterPro" id="IPR002553">
    <property type="entry name" value="Clathrin/coatomer_adapt-like_N"/>
</dbReference>
<dbReference type="Pfam" id="PF01602">
    <property type="entry name" value="Adaptin_N"/>
    <property type="match status" value="1"/>
</dbReference>
<dbReference type="InterPro" id="IPR008153">
    <property type="entry name" value="GAE_dom"/>
</dbReference>
<dbReference type="PROSITE" id="PS50180">
    <property type="entry name" value="GAE"/>
    <property type="match status" value="1"/>
</dbReference>
<dbReference type="AlphaFoldDB" id="A0AAV5R229"/>
<dbReference type="InterPro" id="IPR013041">
    <property type="entry name" value="Clathrin_app_Ig-like_sf"/>
</dbReference>
<keyword evidence="8 9" id="KW-0968">Cytoplasmic vesicle</keyword>
<evidence type="ECO:0000256" key="6">
    <source>
        <dbReference type="ARBA" id="ARBA00023034"/>
    </source>
</evidence>
<gene>
    <name evidence="11" type="ORF">DAPK24_018380</name>
</gene>
<dbReference type="InterPro" id="IPR008152">
    <property type="entry name" value="Clathrin_a/b/g-adaptin_app_Ig"/>
</dbReference>
<evidence type="ECO:0000256" key="4">
    <source>
        <dbReference type="ARBA" id="ARBA00022448"/>
    </source>
</evidence>
<evidence type="ECO:0000313" key="11">
    <source>
        <dbReference type="EMBL" id="GMM45263.1"/>
    </source>
</evidence>
<comment type="caution">
    <text evidence="11">The sequence shown here is derived from an EMBL/GenBank/DDBJ whole genome shotgun (WGS) entry which is preliminary data.</text>
</comment>
<dbReference type="GO" id="GO:0005829">
    <property type="term" value="C:cytosol"/>
    <property type="evidence" value="ECO:0007669"/>
    <property type="project" value="GOC"/>
</dbReference>
<evidence type="ECO:0000256" key="2">
    <source>
        <dbReference type="ARBA" id="ARBA00004555"/>
    </source>
</evidence>
<dbReference type="SMART" id="SM00809">
    <property type="entry name" value="Alpha_adaptinC2"/>
    <property type="match status" value="1"/>
</dbReference>
<feature type="domain" description="GAE" evidence="10">
    <location>
        <begin position="681"/>
        <end position="798"/>
    </location>
</feature>
<evidence type="ECO:0000256" key="3">
    <source>
        <dbReference type="ARBA" id="ARBA00006613"/>
    </source>
</evidence>
<evidence type="ECO:0000256" key="5">
    <source>
        <dbReference type="ARBA" id="ARBA00022927"/>
    </source>
</evidence>
<evidence type="ECO:0000259" key="10">
    <source>
        <dbReference type="PROSITE" id="PS50180"/>
    </source>
</evidence>
<keyword evidence="12" id="KW-1185">Reference proteome</keyword>
<comment type="similarity">
    <text evidence="3 9">Belongs to the adaptor complexes large subunit family.</text>
</comment>
<dbReference type="SUPFAM" id="SSF48371">
    <property type="entry name" value="ARM repeat"/>
    <property type="match status" value="1"/>
</dbReference>
<evidence type="ECO:0000256" key="7">
    <source>
        <dbReference type="ARBA" id="ARBA00023136"/>
    </source>
</evidence>
<dbReference type="Gene3D" id="1.25.10.10">
    <property type="entry name" value="Leucine-rich Repeat Variant"/>
    <property type="match status" value="1"/>
</dbReference>
<dbReference type="SUPFAM" id="SSF49348">
    <property type="entry name" value="Clathrin adaptor appendage domain"/>
    <property type="match status" value="1"/>
</dbReference>
<dbReference type="InterPro" id="IPR050840">
    <property type="entry name" value="Adaptor_Complx_Large_Subunit"/>
</dbReference>
<keyword evidence="4 9" id="KW-0813">Transport</keyword>
<dbReference type="PIRSF" id="PIRSF037094">
    <property type="entry name" value="AP1_complex_gamma"/>
    <property type="match status" value="1"/>
</dbReference>
<dbReference type="InterPro" id="IPR017107">
    <property type="entry name" value="AP1_complex_gsu"/>
</dbReference>
<dbReference type="Gene3D" id="2.60.40.1230">
    <property type="match status" value="1"/>
</dbReference>
<evidence type="ECO:0000256" key="9">
    <source>
        <dbReference type="PIRNR" id="PIRNR037094"/>
    </source>
</evidence>
<comment type="subcellular location">
    <subcellularLocation>
        <location evidence="1">Cytoplasmic vesicle membrane</location>
    </subcellularLocation>
    <subcellularLocation>
        <location evidence="2">Golgi apparatus</location>
    </subcellularLocation>
</comment>
<keyword evidence="6 9" id="KW-0333">Golgi apparatus</keyword>
<organism evidence="11 12">
    <name type="scientific">Pichia kluyveri</name>
    <name type="common">Yeast</name>
    <dbReference type="NCBI Taxonomy" id="36015"/>
    <lineage>
        <taxon>Eukaryota</taxon>
        <taxon>Fungi</taxon>
        <taxon>Dikarya</taxon>
        <taxon>Ascomycota</taxon>
        <taxon>Saccharomycotina</taxon>
        <taxon>Pichiomycetes</taxon>
        <taxon>Pichiales</taxon>
        <taxon>Pichiaceae</taxon>
        <taxon>Pichia</taxon>
    </lineage>
</organism>
<dbReference type="GO" id="GO:0016482">
    <property type="term" value="P:cytosolic transport"/>
    <property type="evidence" value="ECO:0007669"/>
    <property type="project" value="UniProtKB-ARBA"/>
</dbReference>
<dbReference type="EMBL" id="BTGB01000002">
    <property type="protein sequence ID" value="GMM45263.1"/>
    <property type="molecule type" value="Genomic_DNA"/>
</dbReference>
<reference evidence="11 12" key="1">
    <citation type="journal article" date="2023" name="Elife">
        <title>Identification of key yeast species and microbe-microbe interactions impacting larval growth of Drosophila in the wild.</title>
        <authorList>
            <person name="Mure A."/>
            <person name="Sugiura Y."/>
            <person name="Maeda R."/>
            <person name="Honda K."/>
            <person name="Sakurai N."/>
            <person name="Takahashi Y."/>
            <person name="Watada M."/>
            <person name="Katoh T."/>
            <person name="Gotoh A."/>
            <person name="Gotoh Y."/>
            <person name="Taniguchi I."/>
            <person name="Nakamura K."/>
            <person name="Hayashi T."/>
            <person name="Katayama T."/>
            <person name="Uemura T."/>
            <person name="Hattori Y."/>
        </authorList>
    </citation>
    <scope>NUCLEOTIDE SEQUENCE [LARGE SCALE GENOMIC DNA]</scope>
    <source>
        <strain evidence="11 12">PK-24</strain>
    </source>
</reference>
<dbReference type="GO" id="GO:0006886">
    <property type="term" value="P:intracellular protein transport"/>
    <property type="evidence" value="ECO:0007669"/>
    <property type="project" value="UniProtKB-UniRule"/>
</dbReference>
<name>A0AAV5R229_PICKL</name>
<evidence type="ECO:0000256" key="8">
    <source>
        <dbReference type="ARBA" id="ARBA00023329"/>
    </source>
</evidence>
<dbReference type="InterPro" id="IPR011989">
    <property type="entry name" value="ARM-like"/>
</dbReference>
<dbReference type="Proteomes" id="UP001378960">
    <property type="component" value="Unassembled WGS sequence"/>
</dbReference>
<dbReference type="Pfam" id="PF02883">
    <property type="entry name" value="Alpha_adaptinC2"/>
    <property type="match status" value="1"/>
</dbReference>
<dbReference type="GO" id="GO:0030121">
    <property type="term" value="C:AP-1 adaptor complex"/>
    <property type="evidence" value="ECO:0007669"/>
    <property type="project" value="InterPro"/>
</dbReference>
<keyword evidence="7 9" id="KW-0472">Membrane</keyword>
<evidence type="ECO:0000256" key="1">
    <source>
        <dbReference type="ARBA" id="ARBA00004156"/>
    </source>
</evidence>
<keyword evidence="5 9" id="KW-0653">Protein transport</keyword>
<dbReference type="PANTHER" id="PTHR22780">
    <property type="entry name" value="ADAPTIN, ALPHA/GAMMA/EPSILON"/>
    <property type="match status" value="1"/>
</dbReference>
<accession>A0AAV5R229</accession>
<sequence length="801" mass="90904">MGSLTTFIKAIRNSKTIANERAIIRKESAKIRSSFRDINLDNDKRRKNIEKLIYLYIIGESTYFGQVECLKLLASNEYIDKKVGYLATMLFINDNEILTLLTNSLDIDLKSSDHLIVGLALCTLGNVANYELANDLYPNIENLINSNKLYIKKKAVVVASALVEKDSNLGEIFLPYLNDLLNNKNHSVLLSSCALIESIYNNNEILRNDLIKLIPKILSHLKLLCNSGYSSEFKGIPDPFLFVSLLRTIRILMSNEGINDRNIDKNIENLNDLLTQICAKFENCKLNSGYAILYETVKTIFAIKLDSSIKVLGINILSKFLIQKDNNVRYVALETLLQVIDYEPLAVQRHRSLIVGCLYDGDISIRRRSLELIFNIINEQNFKLLINELIKYLKTENDEEIKIYLTKQLLISINKFNKNTNNFNWSLKILIPILNLSGNYCNENILSTIIAMIMQSKEDQLIKDILKELIKTLKEGLYDQFGLMIVTVWCLGEYFDLISNESLIEDNSINIINSVLSVSNYFNENEKNQLKIYTLMTCLKLSVKFQNSKNIEKLRQIIKSFNNDISLDIQIRSIEYLKIFGEKMSIKKGLLERMPAPIIKTQDNLSLMDRTVKESSSVSNASASTSNKGNIIEDLLGDDFKTNSSGKETKKEIKDTTIDLLSDIFGSSSIKPNEVKTTNTNIVEPLSIEGFKDENIKFGIIEGEIGEGKCELQAIVKNINSNNYEINNLSVSCAVPKSQKLQLSSINKTNLNNGEFTLLNIQITGNKGSKIKIRVKLSYEINNNGIKIDKQFDFSKITKLL</sequence>
<evidence type="ECO:0000313" key="12">
    <source>
        <dbReference type="Proteomes" id="UP001378960"/>
    </source>
</evidence>
<proteinExistence type="inferred from homology"/>
<dbReference type="GO" id="GO:0016192">
    <property type="term" value="P:vesicle-mediated transport"/>
    <property type="evidence" value="ECO:0007669"/>
    <property type="project" value="InterPro"/>
</dbReference>
<dbReference type="InterPro" id="IPR016024">
    <property type="entry name" value="ARM-type_fold"/>
</dbReference>